<proteinExistence type="predicted"/>
<feature type="signal peptide" evidence="1">
    <location>
        <begin position="1"/>
        <end position="21"/>
    </location>
</feature>
<sequence length="168" mass="18452">MKKITIVLMAVIFAMAFTACAAQPAEESAQIANPWTEAADAQEVQDKTGIAMSVLPEDASDAEYSVMEENKTAQVAFHWKGDAYLYRGMPGKADGQTLAGLYGELEHIEEITPEDIPENGVQLSYTEGEMGYAVWYDAKKDATYVLVMTEGAERDKLLDAAYQIRLQA</sequence>
<organism evidence="2">
    <name type="scientific">Christensenella massiliensis</name>
    <dbReference type="NCBI Taxonomy" id="1805714"/>
    <lineage>
        <taxon>Bacteria</taxon>
        <taxon>Bacillati</taxon>
        <taxon>Bacillota</taxon>
        <taxon>Clostridia</taxon>
        <taxon>Christensenellales</taxon>
        <taxon>Christensenellaceae</taxon>
        <taxon>Christensenella</taxon>
    </lineage>
</organism>
<reference evidence="2" key="1">
    <citation type="submission" date="2023-02" db="EMBL/GenBank/DDBJ databases">
        <title>Gut commensal Christensenella minuta modulates host metabolism via a new class of secondary bile acids.</title>
        <authorList>
            <person name="Liu C."/>
        </authorList>
    </citation>
    <scope>NUCLEOTIDE SEQUENCE</scope>
    <source>
        <strain evidence="2">CA70</strain>
    </source>
</reference>
<dbReference type="AlphaFoldDB" id="A0AAU8A8U4"/>
<gene>
    <name evidence="2" type="ORF">PUP29_12310</name>
</gene>
<accession>A0AAU8A8U4</accession>
<dbReference type="EMBL" id="CP117826">
    <property type="protein sequence ID" value="XCC62294.1"/>
    <property type="molecule type" value="Genomic_DNA"/>
</dbReference>
<dbReference type="RefSeq" id="WP_353423480.1">
    <property type="nucleotide sequence ID" value="NZ_CP117826.1"/>
</dbReference>
<evidence type="ECO:0008006" key="3">
    <source>
        <dbReference type="Google" id="ProtNLM"/>
    </source>
</evidence>
<protein>
    <recommendedName>
        <fullName evidence="3">DUF4367 domain-containing protein</fullName>
    </recommendedName>
</protein>
<dbReference type="PROSITE" id="PS51257">
    <property type="entry name" value="PROKAR_LIPOPROTEIN"/>
    <property type="match status" value="1"/>
</dbReference>
<feature type="chain" id="PRO_5043392184" description="DUF4367 domain-containing protein" evidence="1">
    <location>
        <begin position="22"/>
        <end position="168"/>
    </location>
</feature>
<evidence type="ECO:0000313" key="2">
    <source>
        <dbReference type="EMBL" id="XCC62294.1"/>
    </source>
</evidence>
<keyword evidence="1" id="KW-0732">Signal</keyword>
<evidence type="ECO:0000256" key="1">
    <source>
        <dbReference type="SAM" id="SignalP"/>
    </source>
</evidence>
<name>A0AAU8A8U4_9FIRM</name>